<dbReference type="VEuPathDB" id="TrichDB:TVAGG3_0290920"/>
<dbReference type="SUPFAM" id="SSF140860">
    <property type="entry name" value="Pseudo ankyrin repeat-like"/>
    <property type="match status" value="1"/>
</dbReference>
<dbReference type="PANTHER" id="PTHR24182">
    <property type="entry name" value="ANKYRIN REPEAT AND SOCS BOX CONTAINING 4"/>
    <property type="match status" value="1"/>
</dbReference>
<dbReference type="Gene3D" id="1.25.40.20">
    <property type="entry name" value="Ankyrin repeat-containing domain"/>
    <property type="match status" value="2"/>
</dbReference>
<feature type="domain" description="DUF3447" evidence="2">
    <location>
        <begin position="196"/>
        <end position="271"/>
    </location>
</feature>
<feature type="repeat" description="ANK" evidence="1">
    <location>
        <begin position="343"/>
        <end position="375"/>
    </location>
</feature>
<evidence type="ECO:0000259" key="2">
    <source>
        <dbReference type="Pfam" id="PF11929"/>
    </source>
</evidence>
<dbReference type="Proteomes" id="UP000001542">
    <property type="component" value="Unassembled WGS sequence"/>
</dbReference>
<dbReference type="SUPFAM" id="SSF48403">
    <property type="entry name" value="Ankyrin repeat"/>
    <property type="match status" value="1"/>
</dbReference>
<feature type="repeat" description="ANK" evidence="1">
    <location>
        <begin position="476"/>
        <end position="508"/>
    </location>
</feature>
<dbReference type="Pfam" id="PF12796">
    <property type="entry name" value="Ank_2"/>
    <property type="match status" value="3"/>
</dbReference>
<dbReference type="AlphaFoldDB" id="A2DJZ2"/>
<dbReference type="InterPro" id="IPR002110">
    <property type="entry name" value="Ankyrin_rpt"/>
</dbReference>
<gene>
    <name evidence="3" type="ORF">TVAG_452710</name>
</gene>
<evidence type="ECO:0000313" key="3">
    <source>
        <dbReference type="EMBL" id="EAY19356.1"/>
    </source>
</evidence>
<feature type="repeat" description="ANK" evidence="1">
    <location>
        <begin position="310"/>
        <end position="342"/>
    </location>
</feature>
<reference evidence="3" key="2">
    <citation type="journal article" date="2007" name="Science">
        <title>Draft genome sequence of the sexually transmitted pathogen Trichomonas vaginalis.</title>
        <authorList>
            <person name="Carlton J.M."/>
            <person name="Hirt R.P."/>
            <person name="Silva J.C."/>
            <person name="Delcher A.L."/>
            <person name="Schatz M."/>
            <person name="Zhao Q."/>
            <person name="Wortman J.R."/>
            <person name="Bidwell S.L."/>
            <person name="Alsmark U.C.M."/>
            <person name="Besteiro S."/>
            <person name="Sicheritz-Ponten T."/>
            <person name="Noel C.J."/>
            <person name="Dacks J.B."/>
            <person name="Foster P.G."/>
            <person name="Simillion C."/>
            <person name="Van de Peer Y."/>
            <person name="Miranda-Saavedra D."/>
            <person name="Barton G.J."/>
            <person name="Westrop G.D."/>
            <person name="Mueller S."/>
            <person name="Dessi D."/>
            <person name="Fiori P.L."/>
            <person name="Ren Q."/>
            <person name="Paulsen I."/>
            <person name="Zhang H."/>
            <person name="Bastida-Corcuera F.D."/>
            <person name="Simoes-Barbosa A."/>
            <person name="Brown M.T."/>
            <person name="Hayes R.D."/>
            <person name="Mukherjee M."/>
            <person name="Okumura C.Y."/>
            <person name="Schneider R."/>
            <person name="Smith A.J."/>
            <person name="Vanacova S."/>
            <person name="Villalvazo M."/>
            <person name="Haas B.J."/>
            <person name="Pertea M."/>
            <person name="Feldblyum T.V."/>
            <person name="Utterback T.R."/>
            <person name="Shu C.L."/>
            <person name="Osoegawa K."/>
            <person name="de Jong P.J."/>
            <person name="Hrdy I."/>
            <person name="Horvathova L."/>
            <person name="Zubacova Z."/>
            <person name="Dolezal P."/>
            <person name="Malik S.B."/>
            <person name="Logsdon J.M. Jr."/>
            <person name="Henze K."/>
            <person name="Gupta A."/>
            <person name="Wang C.C."/>
            <person name="Dunne R.L."/>
            <person name="Upcroft J.A."/>
            <person name="Upcroft P."/>
            <person name="White O."/>
            <person name="Salzberg S.L."/>
            <person name="Tang P."/>
            <person name="Chiu C.-H."/>
            <person name="Lee Y.-S."/>
            <person name="Embley T.M."/>
            <person name="Coombs G.H."/>
            <person name="Mottram J.C."/>
            <person name="Tachezy J."/>
            <person name="Fraser-Liggett C.M."/>
            <person name="Johnson P.J."/>
        </authorList>
    </citation>
    <scope>NUCLEOTIDE SEQUENCE [LARGE SCALE GENOMIC DNA]</scope>
    <source>
        <strain evidence="3">G3</strain>
    </source>
</reference>
<dbReference type="Pfam" id="PF00023">
    <property type="entry name" value="Ank"/>
    <property type="match status" value="2"/>
</dbReference>
<dbReference type="EMBL" id="DS113209">
    <property type="protein sequence ID" value="EAY19356.1"/>
    <property type="molecule type" value="Genomic_DNA"/>
</dbReference>
<protein>
    <submittedName>
        <fullName evidence="3">Ankyrin repeat protein, putative</fullName>
    </submittedName>
</protein>
<keyword evidence="4" id="KW-1185">Reference proteome</keyword>
<dbReference type="OrthoDB" id="20872at2759"/>
<dbReference type="PROSITE" id="PS50297">
    <property type="entry name" value="ANK_REP_REGION"/>
    <property type="match status" value="10"/>
</dbReference>
<dbReference type="SMART" id="SM00248">
    <property type="entry name" value="ANK"/>
    <property type="match status" value="13"/>
</dbReference>
<feature type="repeat" description="ANK" evidence="1">
    <location>
        <begin position="409"/>
        <end position="441"/>
    </location>
</feature>
<evidence type="ECO:0000256" key="1">
    <source>
        <dbReference type="PROSITE-ProRule" id="PRU00023"/>
    </source>
</evidence>
<dbReference type="PROSITE" id="PS50088">
    <property type="entry name" value="ANK_REPEAT"/>
    <property type="match status" value="10"/>
</dbReference>
<dbReference type="InterPro" id="IPR020683">
    <property type="entry name" value="DUF3447"/>
</dbReference>
<dbReference type="InterPro" id="IPR036770">
    <property type="entry name" value="Ankyrin_rpt-contain_sf"/>
</dbReference>
<feature type="repeat" description="ANK" evidence="1">
    <location>
        <begin position="509"/>
        <end position="541"/>
    </location>
</feature>
<feature type="repeat" description="ANK" evidence="1">
    <location>
        <begin position="575"/>
        <end position="607"/>
    </location>
</feature>
<organism evidence="3 4">
    <name type="scientific">Trichomonas vaginalis (strain ATCC PRA-98 / G3)</name>
    <dbReference type="NCBI Taxonomy" id="412133"/>
    <lineage>
        <taxon>Eukaryota</taxon>
        <taxon>Metamonada</taxon>
        <taxon>Parabasalia</taxon>
        <taxon>Trichomonadida</taxon>
        <taxon>Trichomonadidae</taxon>
        <taxon>Trichomonas</taxon>
    </lineage>
</organism>
<dbReference type="SMR" id="A2DJZ2"/>
<dbReference type="RefSeq" id="XP_001580342.1">
    <property type="nucleotide sequence ID" value="XM_001580292.1"/>
</dbReference>
<accession>A2DJZ2</accession>
<evidence type="ECO:0000313" key="4">
    <source>
        <dbReference type="Proteomes" id="UP000001542"/>
    </source>
</evidence>
<dbReference type="PANTHER" id="PTHR24182:SF13">
    <property type="entry name" value="LD18443P"/>
    <property type="match status" value="1"/>
</dbReference>
<dbReference type="KEGG" id="tva:5464882"/>
<feature type="repeat" description="ANK" evidence="1">
    <location>
        <begin position="442"/>
        <end position="475"/>
    </location>
</feature>
<dbReference type="VEuPathDB" id="TrichDB:TVAG_452710"/>
<dbReference type="InParanoid" id="A2DJZ2"/>
<dbReference type="Pfam" id="PF11929">
    <property type="entry name" value="DUF3447"/>
    <property type="match status" value="1"/>
</dbReference>
<name>A2DJZ2_TRIV3</name>
<feature type="repeat" description="ANK" evidence="1">
    <location>
        <begin position="376"/>
        <end position="408"/>
    </location>
</feature>
<dbReference type="STRING" id="5722.A2DJZ2"/>
<dbReference type="PRINTS" id="PR01415">
    <property type="entry name" value="ANKYRIN"/>
</dbReference>
<feature type="repeat" description="ANK" evidence="1">
    <location>
        <begin position="542"/>
        <end position="574"/>
    </location>
</feature>
<proteinExistence type="predicted"/>
<sequence>MGSPYDDAIDMCRDFHDAYCELYRVKTTDGEEINRIFNHIKYTLIERYKVPPAAIISKISNCISIYNNRYLNSYWSLIKKIYDDSKCEIYDISTEFDFFFYKEYGFVFNSETENWIKHFERKRLSPNMHDADPMFRAIMNDDLKIFIDLSEKSSFHPNISIRLTLYPSNDGREYSLLELCSYHGAASCFKFLRSKYNSLITQTCLRFSFLGGNPEIISECLKKIRPKEKCMEYAIISHNIDFITFLMNEYNLIINLDHCILHNNIQAFLVYLDQTKDINSCLVASPAFNLPPLVEHLISKCNDINATNIDGKMALHIATECGSMKTIKILISHGADVNAKDMNGRTALHIASRKNYDKIAKFLVSHNADVNLKDKNGKSALYYAIMSNYKEIAKILIAHGSNFDEKNGEGKNFLHIALEHYQAEISNFLINHGVDINQKDNNGYSPLHYIAASNSMHSVMELLISKGADINAQDNNGKTSLHLAASKEHSIIVEYLITNMADLNLKDYSGKTPLHYAAMNEITNSLKLIISHGADLNSKDNMGKVALHYAVLNNRKNAAELLILHGININETDNIGKTALHYAVVNNNIGLVELIASNKADVNLTDNYGKTALHYAAAKQNQEIVKFLILHDADITIRDFYRKTASNYAKKANLFNF</sequence>
<keyword evidence="1" id="KW-0040">ANK repeat</keyword>
<reference evidence="3" key="1">
    <citation type="submission" date="2006-10" db="EMBL/GenBank/DDBJ databases">
        <authorList>
            <person name="Amadeo P."/>
            <person name="Zhao Q."/>
            <person name="Wortman J."/>
            <person name="Fraser-Liggett C."/>
            <person name="Carlton J."/>
        </authorList>
    </citation>
    <scope>NUCLEOTIDE SEQUENCE</scope>
    <source>
        <strain evidence="3">G3</strain>
    </source>
</reference>
<dbReference type="eggNOG" id="KOG0504">
    <property type="taxonomic scope" value="Eukaryota"/>
</dbReference>
<feature type="repeat" description="ANK" evidence="1">
    <location>
        <begin position="608"/>
        <end position="640"/>
    </location>
</feature>